<comment type="caution">
    <text evidence="2">The sequence shown here is derived from an EMBL/GenBank/DDBJ whole genome shotgun (WGS) entry which is preliminary data.</text>
</comment>
<dbReference type="EMBL" id="BMQG01000006">
    <property type="protein sequence ID" value="GGM44510.1"/>
    <property type="molecule type" value="Genomic_DNA"/>
</dbReference>
<keyword evidence="1" id="KW-0812">Transmembrane</keyword>
<proteinExistence type="predicted"/>
<organism evidence="2 3">
    <name type="scientific">Deinococcus arenae</name>
    <dbReference type="NCBI Taxonomy" id="1452751"/>
    <lineage>
        <taxon>Bacteria</taxon>
        <taxon>Thermotogati</taxon>
        <taxon>Deinococcota</taxon>
        <taxon>Deinococci</taxon>
        <taxon>Deinococcales</taxon>
        <taxon>Deinococcaceae</taxon>
        <taxon>Deinococcus</taxon>
    </lineage>
</organism>
<reference evidence="3" key="1">
    <citation type="journal article" date="2019" name="Int. J. Syst. Evol. Microbiol.">
        <title>The Global Catalogue of Microorganisms (GCM) 10K type strain sequencing project: providing services to taxonomists for standard genome sequencing and annotation.</title>
        <authorList>
            <consortium name="The Broad Institute Genomics Platform"/>
            <consortium name="The Broad Institute Genome Sequencing Center for Infectious Disease"/>
            <person name="Wu L."/>
            <person name="Ma J."/>
        </authorList>
    </citation>
    <scope>NUCLEOTIDE SEQUENCE [LARGE SCALE GENOMIC DNA]</scope>
    <source>
        <strain evidence="3">JCM 31047</strain>
    </source>
</reference>
<dbReference type="Proteomes" id="UP000600547">
    <property type="component" value="Unassembled WGS sequence"/>
</dbReference>
<gene>
    <name evidence="2" type="ORF">GCM10008956_20980</name>
</gene>
<keyword evidence="3" id="KW-1185">Reference proteome</keyword>
<protein>
    <submittedName>
        <fullName evidence="2">Uncharacterized protein</fullName>
    </submittedName>
</protein>
<dbReference type="AlphaFoldDB" id="A0A8H9GTW5"/>
<evidence type="ECO:0000256" key="1">
    <source>
        <dbReference type="SAM" id="Phobius"/>
    </source>
</evidence>
<evidence type="ECO:0000313" key="3">
    <source>
        <dbReference type="Proteomes" id="UP000600547"/>
    </source>
</evidence>
<feature type="transmembrane region" description="Helical" evidence="1">
    <location>
        <begin position="157"/>
        <end position="178"/>
    </location>
</feature>
<evidence type="ECO:0000313" key="2">
    <source>
        <dbReference type="EMBL" id="GGM44510.1"/>
    </source>
</evidence>
<name>A0A8H9GTW5_9DEIO</name>
<sequence length="188" mass="19902">MKALGLLGILAFVLGLAGTFAWEYLSGRPLATWQAASLASGASSRFQIRLTPDMTPVRVVFSGSARRTGRVRRTGDYTVQIRLNGAPVLRGATGLRFRSSGSTTFRTTVRQSSSFGSFTVTAPGAYTAELQLPAEAGFQTTAAAVTLRRNASSPPAWSLRGAFAAGAAGVLCLVLSAFQASRRQRRRA</sequence>
<keyword evidence="1" id="KW-0472">Membrane</keyword>
<accession>A0A8H9GTW5</accession>
<keyword evidence="1" id="KW-1133">Transmembrane helix</keyword>
<dbReference type="RefSeq" id="WP_110829149.1">
    <property type="nucleotide sequence ID" value="NZ_BMQG01000006.1"/>
</dbReference>